<comment type="caution">
    <text evidence="1">The sequence shown here is derived from an EMBL/GenBank/DDBJ whole genome shotgun (WGS) entry which is preliminary data.</text>
</comment>
<reference evidence="2" key="1">
    <citation type="journal article" date="2019" name="Plant Biotechnol. J.">
        <title>Genome sequencing of the Australian wild diploid species Gossypium australe highlights disease resistance and delayed gland morphogenesis.</title>
        <authorList>
            <person name="Cai Y."/>
            <person name="Cai X."/>
            <person name="Wang Q."/>
            <person name="Wang P."/>
            <person name="Zhang Y."/>
            <person name="Cai C."/>
            <person name="Xu Y."/>
            <person name="Wang K."/>
            <person name="Zhou Z."/>
            <person name="Wang C."/>
            <person name="Geng S."/>
            <person name="Li B."/>
            <person name="Dong Q."/>
            <person name="Hou Y."/>
            <person name="Wang H."/>
            <person name="Ai P."/>
            <person name="Liu Z."/>
            <person name="Yi F."/>
            <person name="Sun M."/>
            <person name="An G."/>
            <person name="Cheng J."/>
            <person name="Zhang Y."/>
            <person name="Shi Q."/>
            <person name="Xie Y."/>
            <person name="Shi X."/>
            <person name="Chang Y."/>
            <person name="Huang F."/>
            <person name="Chen Y."/>
            <person name="Hong S."/>
            <person name="Mi L."/>
            <person name="Sun Q."/>
            <person name="Zhang L."/>
            <person name="Zhou B."/>
            <person name="Peng R."/>
            <person name="Zhang X."/>
            <person name="Liu F."/>
        </authorList>
    </citation>
    <scope>NUCLEOTIDE SEQUENCE [LARGE SCALE GENOMIC DNA]</scope>
    <source>
        <strain evidence="2">cv. PA1801</strain>
    </source>
</reference>
<name>A0A5B6WD97_9ROSI</name>
<proteinExistence type="predicted"/>
<protein>
    <submittedName>
        <fullName evidence="1">Uncharacterized protein</fullName>
    </submittedName>
</protein>
<sequence>MYHQGTYHHILGKRVGNGHNIRIEEDVWVPNVNDLLIKKQSIGKMSQKLKILSIIAIEYRDLS</sequence>
<evidence type="ECO:0000313" key="2">
    <source>
        <dbReference type="Proteomes" id="UP000325315"/>
    </source>
</evidence>
<organism evidence="1 2">
    <name type="scientific">Gossypium australe</name>
    <dbReference type="NCBI Taxonomy" id="47621"/>
    <lineage>
        <taxon>Eukaryota</taxon>
        <taxon>Viridiplantae</taxon>
        <taxon>Streptophyta</taxon>
        <taxon>Embryophyta</taxon>
        <taxon>Tracheophyta</taxon>
        <taxon>Spermatophyta</taxon>
        <taxon>Magnoliopsida</taxon>
        <taxon>eudicotyledons</taxon>
        <taxon>Gunneridae</taxon>
        <taxon>Pentapetalae</taxon>
        <taxon>rosids</taxon>
        <taxon>malvids</taxon>
        <taxon>Malvales</taxon>
        <taxon>Malvaceae</taxon>
        <taxon>Malvoideae</taxon>
        <taxon>Gossypium</taxon>
    </lineage>
</organism>
<dbReference type="EMBL" id="SMMG02000003">
    <property type="protein sequence ID" value="KAA3479570.1"/>
    <property type="molecule type" value="Genomic_DNA"/>
</dbReference>
<keyword evidence="2" id="KW-1185">Reference proteome</keyword>
<evidence type="ECO:0000313" key="1">
    <source>
        <dbReference type="EMBL" id="KAA3479570.1"/>
    </source>
</evidence>
<dbReference type="Proteomes" id="UP000325315">
    <property type="component" value="Unassembled WGS sequence"/>
</dbReference>
<dbReference type="AlphaFoldDB" id="A0A5B6WD97"/>
<accession>A0A5B6WD97</accession>
<gene>
    <name evidence="1" type="ORF">EPI10_020070</name>
</gene>